<evidence type="ECO:0000313" key="1">
    <source>
        <dbReference type="EMBL" id="KAJ8970860.1"/>
    </source>
</evidence>
<dbReference type="EMBL" id="JAPWTJ010001559">
    <property type="protein sequence ID" value="KAJ8970860.1"/>
    <property type="molecule type" value="Genomic_DNA"/>
</dbReference>
<organism evidence="1 2">
    <name type="scientific">Molorchus minor</name>
    <dbReference type="NCBI Taxonomy" id="1323400"/>
    <lineage>
        <taxon>Eukaryota</taxon>
        <taxon>Metazoa</taxon>
        <taxon>Ecdysozoa</taxon>
        <taxon>Arthropoda</taxon>
        <taxon>Hexapoda</taxon>
        <taxon>Insecta</taxon>
        <taxon>Pterygota</taxon>
        <taxon>Neoptera</taxon>
        <taxon>Endopterygota</taxon>
        <taxon>Coleoptera</taxon>
        <taxon>Polyphaga</taxon>
        <taxon>Cucujiformia</taxon>
        <taxon>Chrysomeloidea</taxon>
        <taxon>Cerambycidae</taxon>
        <taxon>Lamiinae</taxon>
        <taxon>Monochamini</taxon>
        <taxon>Molorchus</taxon>
    </lineage>
</organism>
<proteinExistence type="predicted"/>
<protein>
    <recommendedName>
        <fullName evidence="3">Reverse transcriptase domain-containing protein</fullName>
    </recommendedName>
</protein>
<reference evidence="1" key="1">
    <citation type="journal article" date="2023" name="Insect Mol. Biol.">
        <title>Genome sequencing provides insights into the evolution of gene families encoding plant cell wall-degrading enzymes in longhorned beetles.</title>
        <authorList>
            <person name="Shin N.R."/>
            <person name="Okamura Y."/>
            <person name="Kirsch R."/>
            <person name="Pauchet Y."/>
        </authorList>
    </citation>
    <scope>NUCLEOTIDE SEQUENCE</scope>
    <source>
        <strain evidence="1">MMC_N1</strain>
    </source>
</reference>
<comment type="caution">
    <text evidence="1">The sequence shown here is derived from an EMBL/GenBank/DDBJ whole genome shotgun (WGS) entry which is preliminary data.</text>
</comment>
<accession>A0ABQ9J1M2</accession>
<dbReference type="InterPro" id="IPR043502">
    <property type="entry name" value="DNA/RNA_pol_sf"/>
</dbReference>
<dbReference type="SUPFAM" id="SSF56672">
    <property type="entry name" value="DNA/RNA polymerases"/>
    <property type="match status" value="1"/>
</dbReference>
<dbReference type="Proteomes" id="UP001162164">
    <property type="component" value="Unassembled WGS sequence"/>
</dbReference>
<keyword evidence="2" id="KW-1185">Reference proteome</keyword>
<evidence type="ECO:0008006" key="3">
    <source>
        <dbReference type="Google" id="ProtNLM"/>
    </source>
</evidence>
<gene>
    <name evidence="1" type="ORF">NQ317_015885</name>
</gene>
<name>A0ABQ9J1M2_9CUCU</name>
<dbReference type="PANTHER" id="PTHR47331">
    <property type="entry name" value="PHD-TYPE DOMAIN-CONTAINING PROTEIN"/>
    <property type="match status" value="1"/>
</dbReference>
<sequence>MFRADLYYELIVPGLIKLSDNVPLLCNTYLWYVIIGKIINTQTNSFLNINEIIENPNHVSLLSCTAIILMKKKAEKIFQKTTTRLENVDLPFKNSQEYLNLGDSFSQAKKRFISLENRFFKNANRDKSRTYIFTEYFVARKPFKRKDPFKCIELLIVTYGTNFAPFAATRCLNELAYKEKEKYPLAADVLLNQTYVDDALISANSLNELNDTCTELVKLLNSAGFKLHKWHSNSREFLKLFLEKNLNKSYNIQVEYESNNNKFTTIWNLRIFTCTIF</sequence>
<evidence type="ECO:0000313" key="2">
    <source>
        <dbReference type="Proteomes" id="UP001162164"/>
    </source>
</evidence>